<sequence length="312" mass="31716">MSLPSSRRPAVRTALALTAAVLACTASGCAAAPGPAAARRGSAAPITPLPPAPVAGTAAPTTPAGLAALRLPIEDYLLTPAQDAQLNHAVWVLAAACMKRQGFDFQTPPELAGQRSGGEAARRYGPADPAAAAVLGYHDTAAPAPQQPSGPPAPADLPAPERAALIGSPQGGPAGGCHGEAQRRLAGTDPLGSSQLAGQINSMSYGQATADPRVTAAFAAWSGCMKANGYAYATPVDAYDDPRWKSPAPGPVEIATALADIACKQRTDLIGTWYAVDAAYQQHQITVHQAQLDHDRAAEQHQLALAGQQPAG</sequence>
<feature type="compositionally biased region" description="Gly residues" evidence="1">
    <location>
        <begin position="169"/>
        <end position="178"/>
    </location>
</feature>
<dbReference type="PROSITE" id="PS51257">
    <property type="entry name" value="PROKAR_LIPOPROTEIN"/>
    <property type="match status" value="1"/>
</dbReference>
<feature type="region of interest" description="Disordered" evidence="1">
    <location>
        <begin position="140"/>
        <end position="185"/>
    </location>
</feature>
<dbReference type="InterPro" id="IPR006311">
    <property type="entry name" value="TAT_signal"/>
</dbReference>
<keyword evidence="2" id="KW-0732">Signal</keyword>
<reference evidence="3 4" key="1">
    <citation type="submission" date="2019-06" db="EMBL/GenBank/DDBJ databases">
        <title>Sequencing the genomes of 1000 actinobacteria strains.</title>
        <authorList>
            <person name="Klenk H.-P."/>
        </authorList>
    </citation>
    <scope>NUCLEOTIDE SEQUENCE [LARGE SCALE GENOMIC DNA]</scope>
    <source>
        <strain evidence="3 4">DSM 44826</strain>
    </source>
</reference>
<feature type="chain" id="PRO_5038699882" description="Lipoprotein" evidence="2">
    <location>
        <begin position="31"/>
        <end position="312"/>
    </location>
</feature>
<dbReference type="EMBL" id="VIWT01000009">
    <property type="protein sequence ID" value="TWF71599.1"/>
    <property type="molecule type" value="Genomic_DNA"/>
</dbReference>
<protein>
    <recommendedName>
        <fullName evidence="5">Lipoprotein</fullName>
    </recommendedName>
</protein>
<accession>A0A561S9Q5</accession>
<dbReference type="OrthoDB" id="4800194at2"/>
<dbReference type="Proteomes" id="UP000317940">
    <property type="component" value="Unassembled WGS sequence"/>
</dbReference>
<evidence type="ECO:0008006" key="5">
    <source>
        <dbReference type="Google" id="ProtNLM"/>
    </source>
</evidence>
<feature type="compositionally biased region" description="Pro residues" evidence="1">
    <location>
        <begin position="145"/>
        <end position="157"/>
    </location>
</feature>
<comment type="caution">
    <text evidence="3">The sequence shown here is derived from an EMBL/GenBank/DDBJ whole genome shotgun (WGS) entry which is preliminary data.</text>
</comment>
<dbReference type="RefSeq" id="WP_145911792.1">
    <property type="nucleotide sequence ID" value="NZ_BAAAMZ010000047.1"/>
</dbReference>
<evidence type="ECO:0000313" key="3">
    <source>
        <dbReference type="EMBL" id="TWF71599.1"/>
    </source>
</evidence>
<evidence type="ECO:0000256" key="1">
    <source>
        <dbReference type="SAM" id="MobiDB-lite"/>
    </source>
</evidence>
<gene>
    <name evidence="3" type="ORF">FHX73_19229</name>
</gene>
<organism evidence="3 4">
    <name type="scientific">Kitasatospora viridis</name>
    <dbReference type="NCBI Taxonomy" id="281105"/>
    <lineage>
        <taxon>Bacteria</taxon>
        <taxon>Bacillati</taxon>
        <taxon>Actinomycetota</taxon>
        <taxon>Actinomycetes</taxon>
        <taxon>Kitasatosporales</taxon>
        <taxon>Streptomycetaceae</taxon>
        <taxon>Kitasatospora</taxon>
    </lineage>
</organism>
<evidence type="ECO:0000313" key="4">
    <source>
        <dbReference type="Proteomes" id="UP000317940"/>
    </source>
</evidence>
<proteinExistence type="predicted"/>
<name>A0A561S9Q5_9ACTN</name>
<evidence type="ECO:0000256" key="2">
    <source>
        <dbReference type="SAM" id="SignalP"/>
    </source>
</evidence>
<dbReference type="PROSITE" id="PS51318">
    <property type="entry name" value="TAT"/>
    <property type="match status" value="1"/>
</dbReference>
<dbReference type="AlphaFoldDB" id="A0A561S9Q5"/>
<feature type="signal peptide" evidence="2">
    <location>
        <begin position="1"/>
        <end position="30"/>
    </location>
</feature>
<keyword evidence="4" id="KW-1185">Reference proteome</keyword>